<gene>
    <name evidence="3" type="ORF">ABUE31_02570</name>
</gene>
<accession>A0ABV3QUX0</accession>
<dbReference type="SUPFAM" id="SSF53474">
    <property type="entry name" value="alpha/beta-Hydrolases"/>
    <property type="match status" value="1"/>
</dbReference>
<feature type="region of interest" description="Disordered" evidence="1">
    <location>
        <begin position="63"/>
        <end position="83"/>
    </location>
</feature>
<organism evidence="3 4">
    <name type="scientific">Mesorhizobium marinum</name>
    <dbReference type="NCBI Taxonomy" id="3228790"/>
    <lineage>
        <taxon>Bacteria</taxon>
        <taxon>Pseudomonadati</taxon>
        <taxon>Pseudomonadota</taxon>
        <taxon>Alphaproteobacteria</taxon>
        <taxon>Hyphomicrobiales</taxon>
        <taxon>Phyllobacteriaceae</taxon>
        <taxon>Mesorhizobium</taxon>
    </lineage>
</organism>
<evidence type="ECO:0000313" key="4">
    <source>
        <dbReference type="Proteomes" id="UP001556196"/>
    </source>
</evidence>
<evidence type="ECO:0000313" key="3">
    <source>
        <dbReference type="EMBL" id="MEW9804870.1"/>
    </source>
</evidence>
<dbReference type="RefSeq" id="WP_367721929.1">
    <property type="nucleotide sequence ID" value="NZ_JBFOCI010000001.1"/>
</dbReference>
<dbReference type="Gene3D" id="3.40.50.1820">
    <property type="entry name" value="alpha/beta hydrolase"/>
    <property type="match status" value="1"/>
</dbReference>
<comment type="caution">
    <text evidence="3">The sequence shown here is derived from an EMBL/GenBank/DDBJ whole genome shotgun (WGS) entry which is preliminary data.</text>
</comment>
<dbReference type="InterPro" id="IPR051044">
    <property type="entry name" value="MAG_DAG_Lipase"/>
</dbReference>
<name>A0ABV3QUX0_9HYPH</name>
<evidence type="ECO:0000256" key="1">
    <source>
        <dbReference type="SAM" id="MobiDB-lite"/>
    </source>
</evidence>
<sequence length="326" mass="35043">MPFDAQRAVASPTGASLNLYVKRAQGAPRAVVQINHGLAEHAARYGRFADFLAERGFHAYAHDHRGHGETTAPDAPPGRFGTPSGADKVIADVGVIHALIHAEHPGLPVVMFGHSMGGMIVLNRLLRHPGGVHAAAIWNANFSVGLAGRAAQAILAWEQFRLGSDAVSRMLPRLTFRAWGRQVPGHATPFDWLSRDTDEVRRYIDDPLCGWDPSVSMWQDVFGFAYAGAADANVAAIPRALPINLVGGANDPATDGGRSVGQLAGRLGRLGFSQVVSTIYADTRHESLNEVNRDAVMHDFAGWVEATLEKREMPGPQDPTRLHPAG</sequence>
<keyword evidence="4" id="KW-1185">Reference proteome</keyword>
<reference evidence="3 4" key="1">
    <citation type="submission" date="2024-06" db="EMBL/GenBank/DDBJ databases">
        <authorList>
            <person name="Tuo L."/>
        </authorList>
    </citation>
    <scope>NUCLEOTIDE SEQUENCE [LARGE SCALE GENOMIC DNA]</scope>
    <source>
        <strain evidence="3 4">ZMM04-5</strain>
    </source>
</reference>
<dbReference type="InterPro" id="IPR022742">
    <property type="entry name" value="Hydrolase_4"/>
</dbReference>
<evidence type="ECO:0000259" key="2">
    <source>
        <dbReference type="Pfam" id="PF12146"/>
    </source>
</evidence>
<protein>
    <submittedName>
        <fullName evidence="3">Alpha/beta fold hydrolase</fullName>
    </submittedName>
</protein>
<dbReference type="Pfam" id="PF12146">
    <property type="entry name" value="Hydrolase_4"/>
    <property type="match status" value="1"/>
</dbReference>
<dbReference type="InterPro" id="IPR029058">
    <property type="entry name" value="AB_hydrolase_fold"/>
</dbReference>
<keyword evidence="3" id="KW-0378">Hydrolase</keyword>
<dbReference type="GO" id="GO:0016787">
    <property type="term" value="F:hydrolase activity"/>
    <property type="evidence" value="ECO:0007669"/>
    <property type="project" value="UniProtKB-KW"/>
</dbReference>
<dbReference type="EMBL" id="JBFOCI010000001">
    <property type="protein sequence ID" value="MEW9804870.1"/>
    <property type="molecule type" value="Genomic_DNA"/>
</dbReference>
<feature type="domain" description="Serine aminopeptidase S33" evidence="2">
    <location>
        <begin position="27"/>
        <end position="291"/>
    </location>
</feature>
<dbReference type="Proteomes" id="UP001556196">
    <property type="component" value="Unassembled WGS sequence"/>
</dbReference>
<proteinExistence type="predicted"/>
<dbReference type="PANTHER" id="PTHR11614">
    <property type="entry name" value="PHOSPHOLIPASE-RELATED"/>
    <property type="match status" value="1"/>
</dbReference>